<dbReference type="AlphaFoldDB" id="A0A1M4UAC9"/>
<protein>
    <recommendedName>
        <fullName evidence="4">PEP-CTERM protein-sorting domain-containing protein</fullName>
    </recommendedName>
</protein>
<name>A0A1M4UAC9_STRHI</name>
<dbReference type="STRING" id="2017.SAMN05444320_101358"/>
<keyword evidence="1" id="KW-1133">Transmembrane helix</keyword>
<evidence type="ECO:0000313" key="3">
    <source>
        <dbReference type="Proteomes" id="UP000184501"/>
    </source>
</evidence>
<organism evidence="2 3">
    <name type="scientific">Streptoalloteichus hindustanus</name>
    <dbReference type="NCBI Taxonomy" id="2017"/>
    <lineage>
        <taxon>Bacteria</taxon>
        <taxon>Bacillati</taxon>
        <taxon>Actinomycetota</taxon>
        <taxon>Actinomycetes</taxon>
        <taxon>Pseudonocardiales</taxon>
        <taxon>Pseudonocardiaceae</taxon>
        <taxon>Streptoalloteichus</taxon>
    </lineage>
</organism>
<dbReference type="EMBL" id="FQVN01000001">
    <property type="protein sequence ID" value="SHE53821.1"/>
    <property type="molecule type" value="Genomic_DNA"/>
</dbReference>
<feature type="transmembrane region" description="Helical" evidence="1">
    <location>
        <begin position="32"/>
        <end position="51"/>
    </location>
</feature>
<dbReference type="RefSeq" id="WP_200797335.1">
    <property type="nucleotide sequence ID" value="NZ_FQVN01000001.1"/>
</dbReference>
<proteinExistence type="predicted"/>
<sequence>MLEVIGIVLVVQGVLSLFTDPVLMRWASGHQPWAGVVVGLVGLALAAAGAARRKKAD</sequence>
<accession>A0A1M4UAC9</accession>
<reference evidence="2 3" key="1">
    <citation type="submission" date="2016-11" db="EMBL/GenBank/DDBJ databases">
        <authorList>
            <person name="Jaros S."/>
            <person name="Januszkiewicz K."/>
            <person name="Wedrychowicz H."/>
        </authorList>
    </citation>
    <scope>NUCLEOTIDE SEQUENCE [LARGE SCALE GENOMIC DNA]</scope>
    <source>
        <strain evidence="2 3">DSM 44523</strain>
    </source>
</reference>
<evidence type="ECO:0008006" key="4">
    <source>
        <dbReference type="Google" id="ProtNLM"/>
    </source>
</evidence>
<keyword evidence="3" id="KW-1185">Reference proteome</keyword>
<evidence type="ECO:0000256" key="1">
    <source>
        <dbReference type="SAM" id="Phobius"/>
    </source>
</evidence>
<keyword evidence="1" id="KW-0812">Transmembrane</keyword>
<evidence type="ECO:0000313" key="2">
    <source>
        <dbReference type="EMBL" id="SHE53821.1"/>
    </source>
</evidence>
<keyword evidence="1" id="KW-0472">Membrane</keyword>
<gene>
    <name evidence="2" type="ORF">SAMN05444320_101358</name>
</gene>
<dbReference type="Proteomes" id="UP000184501">
    <property type="component" value="Unassembled WGS sequence"/>
</dbReference>